<name>A0A1H7NX79_9FLAO</name>
<dbReference type="EMBL" id="FNZN01000003">
    <property type="protein sequence ID" value="SEL28153.1"/>
    <property type="molecule type" value="Genomic_DNA"/>
</dbReference>
<keyword evidence="1" id="KW-0472">Membrane</keyword>
<reference evidence="3" key="1">
    <citation type="submission" date="2016-10" db="EMBL/GenBank/DDBJ databases">
        <authorList>
            <person name="Varghese N."/>
            <person name="Submissions S."/>
        </authorList>
    </citation>
    <scope>NUCLEOTIDE SEQUENCE [LARGE SCALE GENOMIC DNA]</scope>
    <source>
        <strain evidence="3">DSM 16471</strain>
    </source>
</reference>
<evidence type="ECO:0000256" key="1">
    <source>
        <dbReference type="SAM" id="Phobius"/>
    </source>
</evidence>
<organism evidence="2 3">
    <name type="scientific">Maribacter orientalis</name>
    <dbReference type="NCBI Taxonomy" id="228957"/>
    <lineage>
        <taxon>Bacteria</taxon>
        <taxon>Pseudomonadati</taxon>
        <taxon>Bacteroidota</taxon>
        <taxon>Flavobacteriia</taxon>
        <taxon>Flavobacteriales</taxon>
        <taxon>Flavobacteriaceae</taxon>
        <taxon>Maribacter</taxon>
    </lineage>
</organism>
<accession>A0A1H7NX79</accession>
<keyword evidence="1" id="KW-0812">Transmembrane</keyword>
<keyword evidence="3" id="KW-1185">Reference proteome</keyword>
<evidence type="ECO:0000313" key="2">
    <source>
        <dbReference type="EMBL" id="SEL28153.1"/>
    </source>
</evidence>
<gene>
    <name evidence="2" type="ORF">SAMN04488008_103301</name>
</gene>
<protein>
    <submittedName>
        <fullName evidence="2">Uncharacterized protein</fullName>
    </submittedName>
</protein>
<dbReference type="AlphaFoldDB" id="A0A1H7NX79"/>
<sequence length="55" mass="6280">MTPVIMKRGKIKILNTDINTAVLIILAFLLIVDIIIGIFVFFDIPYLKISIPLFF</sequence>
<evidence type="ECO:0000313" key="3">
    <source>
        <dbReference type="Proteomes" id="UP000198990"/>
    </source>
</evidence>
<dbReference type="Proteomes" id="UP000198990">
    <property type="component" value="Unassembled WGS sequence"/>
</dbReference>
<proteinExistence type="predicted"/>
<dbReference type="STRING" id="228957.SAMN04488008_103301"/>
<feature type="transmembrane region" description="Helical" evidence="1">
    <location>
        <begin position="21"/>
        <end position="42"/>
    </location>
</feature>
<keyword evidence="1" id="KW-1133">Transmembrane helix</keyword>